<dbReference type="InterPro" id="IPR013328">
    <property type="entry name" value="6PGD_dom2"/>
</dbReference>
<dbReference type="EC" id="1.1.1.169" evidence="4"/>
<comment type="catalytic activity">
    <reaction evidence="4">
        <text>(R)-pantoate + NADP(+) = 2-dehydropantoate + NADPH + H(+)</text>
        <dbReference type="Rhea" id="RHEA:16233"/>
        <dbReference type="ChEBI" id="CHEBI:11561"/>
        <dbReference type="ChEBI" id="CHEBI:15378"/>
        <dbReference type="ChEBI" id="CHEBI:15980"/>
        <dbReference type="ChEBI" id="CHEBI:57783"/>
        <dbReference type="ChEBI" id="CHEBI:58349"/>
        <dbReference type="EC" id="1.1.1.169"/>
    </reaction>
</comment>
<dbReference type="Pfam" id="PF08546">
    <property type="entry name" value="ApbA_C"/>
    <property type="match status" value="1"/>
</dbReference>
<dbReference type="NCBIfam" id="TIGR00745">
    <property type="entry name" value="apbA_panE"/>
    <property type="match status" value="1"/>
</dbReference>
<feature type="domain" description="Ketopantoate reductase N-terminal" evidence="5">
    <location>
        <begin position="3"/>
        <end position="150"/>
    </location>
</feature>
<dbReference type="GO" id="GO:0015940">
    <property type="term" value="P:pantothenate biosynthetic process"/>
    <property type="evidence" value="ECO:0007669"/>
    <property type="project" value="UniProtKB-UniPathway"/>
</dbReference>
<evidence type="ECO:0000259" key="5">
    <source>
        <dbReference type="Pfam" id="PF02558"/>
    </source>
</evidence>
<gene>
    <name evidence="7" type="ORF">SAMN05443637_11725</name>
</gene>
<dbReference type="Proteomes" id="UP000184363">
    <property type="component" value="Unassembled WGS sequence"/>
</dbReference>
<dbReference type="Pfam" id="PF02558">
    <property type="entry name" value="ApbA"/>
    <property type="match status" value="1"/>
</dbReference>
<dbReference type="InterPro" id="IPR051402">
    <property type="entry name" value="KPR-Related"/>
</dbReference>
<comment type="function">
    <text evidence="4">Catalyzes the NADPH-dependent reduction of ketopantoate into pantoic acid.</text>
</comment>
<reference evidence="7 8" key="1">
    <citation type="submission" date="2016-11" db="EMBL/GenBank/DDBJ databases">
        <authorList>
            <person name="Jaros S."/>
            <person name="Januszkiewicz K."/>
            <person name="Wedrychowicz H."/>
        </authorList>
    </citation>
    <scope>NUCLEOTIDE SEQUENCE [LARGE SCALE GENOMIC DNA]</scope>
    <source>
        <strain evidence="7 8">DSM 43832</strain>
    </source>
</reference>
<evidence type="ECO:0000259" key="6">
    <source>
        <dbReference type="Pfam" id="PF08546"/>
    </source>
</evidence>
<dbReference type="STRING" id="1848.SAMN05443637_11725"/>
<dbReference type="InterPro" id="IPR003710">
    <property type="entry name" value="ApbA"/>
</dbReference>
<dbReference type="SUPFAM" id="SSF48179">
    <property type="entry name" value="6-phosphogluconate dehydrogenase C-terminal domain-like"/>
    <property type="match status" value="1"/>
</dbReference>
<dbReference type="SUPFAM" id="SSF51735">
    <property type="entry name" value="NAD(P)-binding Rossmann-fold domains"/>
    <property type="match status" value="1"/>
</dbReference>
<dbReference type="InterPro" id="IPR036291">
    <property type="entry name" value="NAD(P)-bd_dom_sf"/>
</dbReference>
<dbReference type="PANTHER" id="PTHR21708:SF26">
    <property type="entry name" value="2-DEHYDROPANTOATE 2-REDUCTASE"/>
    <property type="match status" value="1"/>
</dbReference>
<dbReference type="InterPro" id="IPR013332">
    <property type="entry name" value="KPR_N"/>
</dbReference>
<name>A0A1M6XIN7_PSETH</name>
<comment type="similarity">
    <text evidence="1 4">Belongs to the ketopantoate reductase family.</text>
</comment>
<keyword evidence="3 4" id="KW-0560">Oxidoreductase</keyword>
<dbReference type="GO" id="GO:0008677">
    <property type="term" value="F:2-dehydropantoate 2-reductase activity"/>
    <property type="evidence" value="ECO:0007669"/>
    <property type="project" value="UniProtKB-EC"/>
</dbReference>
<dbReference type="OrthoDB" id="9793586at2"/>
<keyword evidence="2 4" id="KW-0521">NADP</keyword>
<dbReference type="EMBL" id="FRAP01000017">
    <property type="protein sequence ID" value="SHL05837.1"/>
    <property type="molecule type" value="Genomic_DNA"/>
</dbReference>
<comment type="pathway">
    <text evidence="4">Cofactor biosynthesis; (R)-pantothenate biosynthesis; (R)-pantoate from 3-methyl-2-oxobutanoate: step 2/2.</text>
</comment>
<dbReference type="FunFam" id="1.10.1040.10:FF:000017">
    <property type="entry name" value="2-dehydropantoate 2-reductase"/>
    <property type="match status" value="1"/>
</dbReference>
<evidence type="ECO:0000313" key="8">
    <source>
        <dbReference type="Proteomes" id="UP000184363"/>
    </source>
</evidence>
<protein>
    <recommendedName>
        <fullName evidence="4">2-dehydropantoate 2-reductase</fullName>
        <ecNumber evidence="4">1.1.1.169</ecNumber>
    </recommendedName>
    <alternativeName>
        <fullName evidence="4">Ketopantoate reductase</fullName>
    </alternativeName>
</protein>
<dbReference type="PANTHER" id="PTHR21708">
    <property type="entry name" value="PROBABLE 2-DEHYDROPANTOATE 2-REDUCTASE"/>
    <property type="match status" value="1"/>
</dbReference>
<evidence type="ECO:0000313" key="7">
    <source>
        <dbReference type="EMBL" id="SHL05837.1"/>
    </source>
</evidence>
<evidence type="ECO:0000256" key="1">
    <source>
        <dbReference type="ARBA" id="ARBA00007870"/>
    </source>
</evidence>
<dbReference type="UniPathway" id="UPA00028">
    <property type="reaction ID" value="UER00004"/>
</dbReference>
<dbReference type="InterPro" id="IPR008927">
    <property type="entry name" value="6-PGluconate_DH-like_C_sf"/>
</dbReference>
<feature type="domain" description="Ketopantoate reductase C-terminal" evidence="6">
    <location>
        <begin position="177"/>
        <end position="300"/>
    </location>
</feature>
<dbReference type="Gene3D" id="1.10.1040.10">
    <property type="entry name" value="N-(1-d-carboxylethyl)-l-norvaline Dehydrogenase, domain 2"/>
    <property type="match status" value="1"/>
</dbReference>
<evidence type="ECO:0000256" key="4">
    <source>
        <dbReference type="RuleBase" id="RU362068"/>
    </source>
</evidence>
<dbReference type="GO" id="GO:0005737">
    <property type="term" value="C:cytoplasm"/>
    <property type="evidence" value="ECO:0007669"/>
    <property type="project" value="TreeGrafter"/>
</dbReference>
<dbReference type="InterPro" id="IPR013752">
    <property type="entry name" value="KPA_reductase"/>
</dbReference>
<keyword evidence="4" id="KW-0566">Pantothenate biosynthesis</keyword>
<organism evidence="7 8">
    <name type="scientific">Pseudonocardia thermophila</name>
    <dbReference type="NCBI Taxonomy" id="1848"/>
    <lineage>
        <taxon>Bacteria</taxon>
        <taxon>Bacillati</taxon>
        <taxon>Actinomycetota</taxon>
        <taxon>Actinomycetes</taxon>
        <taxon>Pseudonocardiales</taxon>
        <taxon>Pseudonocardiaceae</taxon>
        <taxon>Pseudonocardia</taxon>
    </lineage>
</organism>
<sequence>MKIAVVGCGAMGSVYAGRLAAAGHEVIGVHRGAEHVAAMAADGLEVQGPDGTLRARLRAVRAAPAEPVDLVVIAVKAAHVGGAAAQAQPMIGPGTVVLTIQNGIGSADEVAAAVGGDRLAVGVAGGFGAELRRPGVVSHEAMRLVEIGPFGSGADLDLEPIAEAWRRAGFTIEIVPDIRAVQWAKLIRNAAYSAISALTGLPIGRVADHPQLGRVSRAAAREAWEVATALGVEHGVEDPEAHAEEFARLMPAARPSALVDLEHGRPTEIGVINGAVVRHGTELGVPVPVSTTLCALVAGRELHLDRTDA</sequence>
<dbReference type="RefSeq" id="WP_073458849.1">
    <property type="nucleotide sequence ID" value="NZ_CALGVN010000050.1"/>
</dbReference>
<proteinExistence type="inferred from homology"/>
<dbReference type="Gene3D" id="3.40.50.720">
    <property type="entry name" value="NAD(P)-binding Rossmann-like Domain"/>
    <property type="match status" value="1"/>
</dbReference>
<evidence type="ECO:0000256" key="3">
    <source>
        <dbReference type="ARBA" id="ARBA00023002"/>
    </source>
</evidence>
<dbReference type="AlphaFoldDB" id="A0A1M6XIN7"/>
<keyword evidence="8" id="KW-1185">Reference proteome</keyword>
<evidence type="ECO:0000256" key="2">
    <source>
        <dbReference type="ARBA" id="ARBA00022857"/>
    </source>
</evidence>
<accession>A0A1M6XIN7</accession>